<protein>
    <submittedName>
        <fullName evidence="4">Acyl carrier protein</fullName>
    </submittedName>
</protein>
<proteinExistence type="predicted"/>
<evidence type="ECO:0000259" key="3">
    <source>
        <dbReference type="SMART" id="SM00823"/>
    </source>
</evidence>
<dbReference type="InterPro" id="IPR020806">
    <property type="entry name" value="PKS_PP-bd"/>
</dbReference>
<dbReference type="InterPro" id="IPR036736">
    <property type="entry name" value="ACP-like_sf"/>
</dbReference>
<dbReference type="Proteomes" id="UP001164963">
    <property type="component" value="Chromosome"/>
</dbReference>
<dbReference type="Gene3D" id="1.10.1200.10">
    <property type="entry name" value="ACP-like"/>
    <property type="match status" value="1"/>
</dbReference>
<dbReference type="SMART" id="SM00823">
    <property type="entry name" value="PKS_PP"/>
    <property type="match status" value="1"/>
</dbReference>
<dbReference type="SUPFAM" id="SSF47336">
    <property type="entry name" value="ACP-like"/>
    <property type="match status" value="1"/>
</dbReference>
<evidence type="ECO:0000313" key="5">
    <source>
        <dbReference type="Proteomes" id="UP001164963"/>
    </source>
</evidence>
<dbReference type="EMBL" id="CP098740">
    <property type="protein sequence ID" value="UZK58182.1"/>
    <property type="molecule type" value="Genomic_DNA"/>
</dbReference>
<keyword evidence="5" id="KW-1185">Reference proteome</keyword>
<reference evidence="4" key="1">
    <citation type="journal article" date="2022" name="Front. Microbiol.">
        <title>Mirubactin C rescues the lethal effect of cell wall biosynthesis mutations in Bacillus subtilis.</title>
        <authorList>
            <person name="Kepplinger B."/>
            <person name="Wen X."/>
            <person name="Tyler A.R."/>
            <person name="Kim B.Y."/>
            <person name="Brown J."/>
            <person name="Banks P."/>
            <person name="Dashti Y."/>
            <person name="Mackenzie E.S."/>
            <person name="Wills C."/>
            <person name="Kawai Y."/>
            <person name="Waldron K.J."/>
            <person name="Allenby N.E.E."/>
            <person name="Wu L.J."/>
            <person name="Hall M.J."/>
            <person name="Errington J."/>
        </authorList>
    </citation>
    <scope>NUCLEOTIDE SEQUENCE</scope>
    <source>
        <strain evidence="4">MDA8-470</strain>
    </source>
</reference>
<gene>
    <name evidence="4" type="ORF">NEH16_32515</name>
</gene>
<evidence type="ECO:0000256" key="2">
    <source>
        <dbReference type="ARBA" id="ARBA00022553"/>
    </source>
</evidence>
<evidence type="ECO:0000313" key="4">
    <source>
        <dbReference type="EMBL" id="UZK58182.1"/>
    </source>
</evidence>
<keyword evidence="1" id="KW-0596">Phosphopantetheine</keyword>
<sequence>MAAPAPVVAPAAPPCRPLPSADELREELAQVLACDPWDLDPRTPFSDLGVDARAGAEFMTAVNRLYGLRERAVVLHDHPDLTALAAHLATA</sequence>
<name>A0ABY6Q175_9ACTN</name>
<dbReference type="RefSeq" id="WP_265546736.1">
    <property type="nucleotide sequence ID" value="NZ_CP098740.1"/>
</dbReference>
<feature type="domain" description="Polyketide synthase-like phosphopantetheine-binding" evidence="3">
    <location>
        <begin position="21"/>
        <end position="91"/>
    </location>
</feature>
<accession>A0ABY6Q175</accession>
<dbReference type="InterPro" id="IPR009081">
    <property type="entry name" value="PP-bd_ACP"/>
</dbReference>
<organism evidence="4 5">
    <name type="scientific">Streptomyces drozdowiczii</name>
    <dbReference type="NCBI Taxonomy" id="202862"/>
    <lineage>
        <taxon>Bacteria</taxon>
        <taxon>Bacillati</taxon>
        <taxon>Actinomycetota</taxon>
        <taxon>Actinomycetes</taxon>
        <taxon>Kitasatosporales</taxon>
        <taxon>Streptomycetaceae</taxon>
        <taxon>Streptomyces</taxon>
    </lineage>
</organism>
<dbReference type="Pfam" id="PF00550">
    <property type="entry name" value="PP-binding"/>
    <property type="match status" value="1"/>
</dbReference>
<keyword evidence="2" id="KW-0597">Phosphoprotein</keyword>
<dbReference type="SMART" id="SM01294">
    <property type="entry name" value="PKS_PP_betabranch"/>
    <property type="match status" value="1"/>
</dbReference>
<evidence type="ECO:0000256" key="1">
    <source>
        <dbReference type="ARBA" id="ARBA00022450"/>
    </source>
</evidence>